<dbReference type="PANTHER" id="PTHR13992:SF39">
    <property type="entry name" value="SMRTER, ISOFORM G"/>
    <property type="match status" value="1"/>
</dbReference>
<dbReference type="EnsemblMetazoa" id="AMEC013239-RA">
    <property type="protein sequence ID" value="AMEC013239-PA"/>
    <property type="gene ID" value="AMEC013239"/>
</dbReference>
<name>A0A182U3H4_9DIPT</name>
<dbReference type="Gene3D" id="1.20.5.430">
    <property type="match status" value="1"/>
</dbReference>
<reference evidence="5" key="2">
    <citation type="submission" date="2020-05" db="UniProtKB">
        <authorList>
            <consortium name="EnsemblMetazoa"/>
        </authorList>
    </citation>
    <scope>IDENTIFICATION</scope>
    <source>
        <strain evidence="5">CM1001059</strain>
    </source>
</reference>
<feature type="domain" description="N-CoR GPS2-interacting" evidence="4">
    <location>
        <begin position="93"/>
        <end position="173"/>
    </location>
</feature>
<dbReference type="InterPro" id="IPR031557">
    <property type="entry name" value="N-CoR_GPS2_interact"/>
</dbReference>
<evidence type="ECO:0000256" key="2">
    <source>
        <dbReference type="ARBA" id="ARBA00023054"/>
    </source>
</evidence>
<evidence type="ECO:0000259" key="4">
    <source>
        <dbReference type="Pfam" id="PF15784"/>
    </source>
</evidence>
<evidence type="ECO:0000256" key="3">
    <source>
        <dbReference type="SAM" id="MobiDB-lite"/>
    </source>
</evidence>
<dbReference type="AlphaFoldDB" id="A0A182U3H4"/>
<reference evidence="6" key="1">
    <citation type="submission" date="2014-01" db="EMBL/GenBank/DDBJ databases">
        <title>The Genome Sequence of Anopheles melas CM1001059_A (V2).</title>
        <authorList>
            <consortium name="The Broad Institute Genomics Platform"/>
            <person name="Neafsey D.E."/>
            <person name="Besansky N."/>
            <person name="Howell P."/>
            <person name="Walton C."/>
            <person name="Young S.K."/>
            <person name="Zeng Q."/>
            <person name="Gargeya S."/>
            <person name="Fitzgerald M."/>
            <person name="Haas B."/>
            <person name="Abouelleil A."/>
            <person name="Allen A.W."/>
            <person name="Alvarado L."/>
            <person name="Arachchi H.M."/>
            <person name="Berlin A.M."/>
            <person name="Chapman S.B."/>
            <person name="Gainer-Dewar J."/>
            <person name="Goldberg J."/>
            <person name="Griggs A."/>
            <person name="Gujja S."/>
            <person name="Hansen M."/>
            <person name="Howarth C."/>
            <person name="Imamovic A."/>
            <person name="Ireland A."/>
            <person name="Larimer J."/>
            <person name="McCowan C."/>
            <person name="Murphy C."/>
            <person name="Pearson M."/>
            <person name="Poon T.W."/>
            <person name="Priest M."/>
            <person name="Roberts A."/>
            <person name="Saif S."/>
            <person name="Shea T."/>
            <person name="Sisk P."/>
            <person name="Sykes S."/>
            <person name="Wortman J."/>
            <person name="Nusbaum C."/>
            <person name="Birren B."/>
        </authorList>
    </citation>
    <scope>NUCLEOTIDE SEQUENCE [LARGE SCALE GENOMIC DNA]</scope>
    <source>
        <strain evidence="6">CM1001059</strain>
    </source>
</reference>
<proteinExistence type="inferred from homology"/>
<keyword evidence="6" id="KW-1185">Reference proteome</keyword>
<dbReference type="STRING" id="34690.A0A182U3H4"/>
<dbReference type="InterPro" id="IPR051571">
    <property type="entry name" value="N-CoR_corepressor"/>
</dbReference>
<dbReference type="PANTHER" id="PTHR13992">
    <property type="entry name" value="NUCLEAR RECEPTOR CO-REPRESSOR RELATED NCOR"/>
    <property type="match status" value="1"/>
</dbReference>
<dbReference type="GO" id="GO:0006357">
    <property type="term" value="P:regulation of transcription by RNA polymerase II"/>
    <property type="evidence" value="ECO:0007669"/>
    <property type="project" value="TreeGrafter"/>
</dbReference>
<dbReference type="GO" id="GO:0000785">
    <property type="term" value="C:chromatin"/>
    <property type="evidence" value="ECO:0007669"/>
    <property type="project" value="TreeGrafter"/>
</dbReference>
<evidence type="ECO:0000256" key="1">
    <source>
        <dbReference type="ARBA" id="ARBA00010097"/>
    </source>
</evidence>
<accession>A0A182U3H4</accession>
<dbReference type="Proteomes" id="UP000075902">
    <property type="component" value="Unassembled WGS sequence"/>
</dbReference>
<comment type="similarity">
    <text evidence="1">Belongs to the N-CoR nuclear receptor corepressors family.</text>
</comment>
<sequence>MAQQTSRQRITLLHPSPDYLLQSSRSVVPAVTDNNGPPAFKKIRLNEVVGSQHPSPVVGSAVPLPIGSTSNATTLLKIDTRESPVVMVTSGAYHPQVEAISPTLPSDPMEELRATKDELLQQIAKVDNEIDKAEKKIASLKKKQESLEEASAKPPIEESSSEAQPKHRNLAQKIYAENRKRASAAHAVLSTLCSYGADPLPLYNQPTDAEMCREIQERHRMFKQRLLLHFRKIKTERAAKQCEITERYALLSQEWTKRVDKLEASAKRKAKEAKNREFFEKVFPELRKQREDKERFNRVGSRIKSEADLEEIMDGLQEQVS</sequence>
<evidence type="ECO:0000313" key="6">
    <source>
        <dbReference type="Proteomes" id="UP000075902"/>
    </source>
</evidence>
<dbReference type="Pfam" id="PF15784">
    <property type="entry name" value="GPS2_interact"/>
    <property type="match status" value="1"/>
</dbReference>
<keyword evidence="2" id="KW-0175">Coiled coil</keyword>
<feature type="region of interest" description="Disordered" evidence="3">
    <location>
        <begin position="142"/>
        <end position="168"/>
    </location>
</feature>
<dbReference type="VEuPathDB" id="VectorBase:AMEC013239"/>
<evidence type="ECO:0000313" key="5">
    <source>
        <dbReference type="EnsemblMetazoa" id="AMEC013239-PA"/>
    </source>
</evidence>
<organism evidence="5 6">
    <name type="scientific">Anopheles melas</name>
    <dbReference type="NCBI Taxonomy" id="34690"/>
    <lineage>
        <taxon>Eukaryota</taxon>
        <taxon>Metazoa</taxon>
        <taxon>Ecdysozoa</taxon>
        <taxon>Arthropoda</taxon>
        <taxon>Hexapoda</taxon>
        <taxon>Insecta</taxon>
        <taxon>Pterygota</taxon>
        <taxon>Neoptera</taxon>
        <taxon>Endopterygota</taxon>
        <taxon>Diptera</taxon>
        <taxon>Nematocera</taxon>
        <taxon>Culicoidea</taxon>
        <taxon>Culicidae</taxon>
        <taxon>Anophelinae</taxon>
        <taxon>Anopheles</taxon>
    </lineage>
</organism>
<protein>
    <submittedName>
        <fullName evidence="5">GPS2_interact domain-containing protein</fullName>
    </submittedName>
</protein>